<dbReference type="EMBL" id="RXHI01000015">
    <property type="protein sequence ID" value="RUA22496.1"/>
    <property type="molecule type" value="Genomic_DNA"/>
</dbReference>
<name>A0A432JJP1_9GAMM</name>
<comment type="caution">
    <text evidence="2">The sequence shown here is derived from an EMBL/GenBank/DDBJ whole genome shotgun (WGS) entry which is preliminary data.</text>
</comment>
<dbReference type="AlphaFoldDB" id="A0A432JJP1"/>
<gene>
    <name evidence="2" type="ORF">DSL92_05385</name>
</gene>
<evidence type="ECO:0000256" key="1">
    <source>
        <dbReference type="SAM" id="MobiDB-lite"/>
    </source>
</evidence>
<evidence type="ECO:0000313" key="2">
    <source>
        <dbReference type="EMBL" id="RUA22496.1"/>
    </source>
</evidence>
<proteinExistence type="predicted"/>
<organism evidence="2">
    <name type="scientific">Billgrantia gudaonensis</name>
    <dbReference type="NCBI Taxonomy" id="376427"/>
    <lineage>
        <taxon>Bacteria</taxon>
        <taxon>Pseudomonadati</taxon>
        <taxon>Pseudomonadota</taxon>
        <taxon>Gammaproteobacteria</taxon>
        <taxon>Oceanospirillales</taxon>
        <taxon>Halomonadaceae</taxon>
        <taxon>Billgrantia</taxon>
    </lineage>
</organism>
<sequence>MMDELASVDDAVSELDYDDGEDISDQGTTDAAQSAANDAPIVKFVNKVLLDAIRRGASDITSNPTRPATGCACASTAC</sequence>
<feature type="region of interest" description="Disordered" evidence="1">
    <location>
        <begin position="1"/>
        <end position="35"/>
    </location>
</feature>
<accession>A0A432JJP1</accession>
<reference evidence="2" key="1">
    <citation type="submission" date="2018-12" db="EMBL/GenBank/DDBJ databases">
        <authorList>
            <person name="Jadhav K."/>
            <person name="Kushwaha B."/>
            <person name="Jadhav I."/>
        </authorList>
    </citation>
    <scope>NUCLEOTIDE SEQUENCE [LARGE SCALE GENOMIC DNA]</scope>
    <source>
        <strain evidence="2">SBS 10</strain>
    </source>
</reference>
<feature type="compositionally biased region" description="Acidic residues" evidence="1">
    <location>
        <begin position="1"/>
        <end position="24"/>
    </location>
</feature>
<dbReference type="Gene3D" id="3.30.450.90">
    <property type="match status" value="1"/>
</dbReference>
<protein>
    <submittedName>
        <fullName evidence="2">Uncharacterized protein</fullName>
    </submittedName>
</protein>
<feature type="compositionally biased region" description="Polar residues" evidence="1">
    <location>
        <begin position="25"/>
        <end position="35"/>
    </location>
</feature>